<feature type="region of interest" description="Disordered" evidence="1">
    <location>
        <begin position="22"/>
        <end position="53"/>
    </location>
</feature>
<reference evidence="2 3" key="1">
    <citation type="submission" date="2019-03" db="EMBL/GenBank/DDBJ databases">
        <title>Nematode-trapping fungi genome.</title>
        <authorList>
            <person name="Vidal-Diez De Ulzurrun G."/>
        </authorList>
    </citation>
    <scope>NUCLEOTIDE SEQUENCE [LARGE SCALE GENOMIC DNA]</scope>
    <source>
        <strain evidence="2 3">TWF154</strain>
    </source>
</reference>
<sequence>MEYHVPSTGYCRHIVRCSIDPPPKQFSGRLPTTSQASQKRHRSGTHKRQVPNRNYTLASGEIWTISPSKRLLPLFRVTFRQVLVSQLNGLLGPQESNVRLLGQTDKP</sequence>
<dbReference type="AlphaFoldDB" id="A0A7C8P3U7"/>
<gene>
    <name evidence="2" type="ORF">EYR41_001185</name>
</gene>
<organism evidence="2 3">
    <name type="scientific">Orbilia oligospora</name>
    <name type="common">Nematode-trapping fungus</name>
    <name type="synonym">Arthrobotrys oligospora</name>
    <dbReference type="NCBI Taxonomy" id="2813651"/>
    <lineage>
        <taxon>Eukaryota</taxon>
        <taxon>Fungi</taxon>
        <taxon>Dikarya</taxon>
        <taxon>Ascomycota</taxon>
        <taxon>Pezizomycotina</taxon>
        <taxon>Orbiliomycetes</taxon>
        <taxon>Orbiliales</taxon>
        <taxon>Orbiliaceae</taxon>
        <taxon>Orbilia</taxon>
    </lineage>
</organism>
<evidence type="ECO:0000313" key="3">
    <source>
        <dbReference type="Proteomes" id="UP000297595"/>
    </source>
</evidence>
<evidence type="ECO:0000256" key="1">
    <source>
        <dbReference type="SAM" id="MobiDB-lite"/>
    </source>
</evidence>
<evidence type="ECO:0000313" key="2">
    <source>
        <dbReference type="EMBL" id="TGJ74147.1"/>
    </source>
</evidence>
<accession>A0A7C8P3U7</accession>
<name>A0A7C8P3U7_ORBOL</name>
<comment type="caution">
    <text evidence="2">The sequence shown here is derived from an EMBL/GenBank/DDBJ whole genome shotgun (WGS) entry which is preliminary data.</text>
</comment>
<feature type="compositionally biased region" description="Basic residues" evidence="1">
    <location>
        <begin position="38"/>
        <end position="50"/>
    </location>
</feature>
<protein>
    <submittedName>
        <fullName evidence="2">Uncharacterized protein</fullName>
    </submittedName>
</protein>
<proteinExistence type="predicted"/>
<dbReference type="Proteomes" id="UP000297595">
    <property type="component" value="Unassembled WGS sequence"/>
</dbReference>
<dbReference type="EMBL" id="SOZJ01000001">
    <property type="protein sequence ID" value="TGJ74147.1"/>
    <property type="molecule type" value="Genomic_DNA"/>
</dbReference>